<dbReference type="InterPro" id="IPR023058">
    <property type="entry name" value="PPIase_PpiC_CS"/>
</dbReference>
<evidence type="ECO:0000256" key="6">
    <source>
        <dbReference type="PROSITE-ProRule" id="PRU00278"/>
    </source>
</evidence>
<keyword evidence="3 6" id="KW-0697">Rotamase</keyword>
<reference evidence="9 10" key="1">
    <citation type="submission" date="2018-06" db="EMBL/GenBank/DDBJ databases">
        <title>Comparative analysis of microorganisms from saline springs in Andes Mountain Range, Colombia.</title>
        <authorList>
            <person name="Rubin E."/>
        </authorList>
    </citation>
    <scope>NUCLEOTIDE SEQUENCE [LARGE SCALE GENOMIC DNA]</scope>
    <source>
        <strain evidence="9 10">USBA-857</strain>
    </source>
</reference>
<dbReference type="SUPFAM" id="SSF54534">
    <property type="entry name" value="FKBP-like"/>
    <property type="match status" value="1"/>
</dbReference>
<dbReference type="RefSeq" id="WP_112053690.1">
    <property type="nucleotide sequence ID" value="NZ_QLSX01000002.1"/>
</dbReference>
<proteinExistence type="predicted"/>
<dbReference type="Pfam" id="PF00639">
    <property type="entry name" value="Rotamase"/>
    <property type="match status" value="1"/>
</dbReference>
<name>A0A328XVR8_9GAMM</name>
<evidence type="ECO:0000256" key="3">
    <source>
        <dbReference type="ARBA" id="ARBA00023110"/>
    </source>
</evidence>
<feature type="signal peptide" evidence="7">
    <location>
        <begin position="1"/>
        <end position="28"/>
    </location>
</feature>
<feature type="domain" description="PpiC" evidence="8">
    <location>
        <begin position="178"/>
        <end position="279"/>
    </location>
</feature>
<dbReference type="Proteomes" id="UP000249700">
    <property type="component" value="Unassembled WGS sequence"/>
</dbReference>
<dbReference type="AlphaFoldDB" id="A0A328XVR8"/>
<dbReference type="PANTHER" id="PTHR47637:SF1">
    <property type="entry name" value="CHAPERONE SURA"/>
    <property type="match status" value="1"/>
</dbReference>
<organism evidence="9 10">
    <name type="scientific">Onishia taeanensis</name>
    <dbReference type="NCBI Taxonomy" id="284577"/>
    <lineage>
        <taxon>Bacteria</taxon>
        <taxon>Pseudomonadati</taxon>
        <taxon>Pseudomonadota</taxon>
        <taxon>Gammaproteobacteria</taxon>
        <taxon>Oceanospirillales</taxon>
        <taxon>Halomonadaceae</taxon>
        <taxon>Onishia</taxon>
    </lineage>
</organism>
<dbReference type="InterPro" id="IPR046357">
    <property type="entry name" value="PPIase_dom_sf"/>
</dbReference>
<dbReference type="InterPro" id="IPR050280">
    <property type="entry name" value="OMP_Chaperone_SurA"/>
</dbReference>
<dbReference type="InterPro" id="IPR000297">
    <property type="entry name" value="PPIase_PpiC"/>
</dbReference>
<dbReference type="SUPFAM" id="SSF109998">
    <property type="entry name" value="Triger factor/SurA peptide-binding domain-like"/>
    <property type="match status" value="1"/>
</dbReference>
<dbReference type="PROSITE" id="PS01096">
    <property type="entry name" value="PPIC_PPIASE_1"/>
    <property type="match status" value="1"/>
</dbReference>
<accession>A0A328XVR8</accession>
<sequence>MRSRLIAPLAMALMMALPLGVAPLTATAQQLKPLDHIVAVVNEGAIMYSELESRVARARDQLSKRGVTPPSNAALEQQVLDRMIVEEVQLQMARDANLSVDDTELNRTVRGIAENNGMSLEQFADSLEADGLTLAAVREDVRRELLMRQLQQRRVASRVTVSEREVDRYLEQQGANDDVRYRLSHIMIALPQSPSQAQIDDARAKIEGLRRQLENGADFASLAAAESDGGQALNGGDLGWRAGAEIPSIFTDAVPSLDVGEVSAPIRSPSGFHLVKLADREGGQGRNLTQRDQVRQTLFQRKANDEMEVWLQEIRAGAYIDNRLNESSAS</sequence>
<evidence type="ECO:0000313" key="9">
    <source>
        <dbReference type="EMBL" id="RAR63360.1"/>
    </source>
</evidence>
<keyword evidence="5 6" id="KW-0413">Isomerase</keyword>
<keyword evidence="1 7" id="KW-0732">Signal</keyword>
<feature type="chain" id="PRO_5016349589" evidence="7">
    <location>
        <begin position="29"/>
        <end position="330"/>
    </location>
</feature>
<gene>
    <name evidence="9" type="ORF">BCL93_10287</name>
</gene>
<evidence type="ECO:0000256" key="5">
    <source>
        <dbReference type="ARBA" id="ARBA00023235"/>
    </source>
</evidence>
<dbReference type="Gene3D" id="3.10.50.40">
    <property type="match status" value="1"/>
</dbReference>
<dbReference type="EMBL" id="QLSX01000002">
    <property type="protein sequence ID" value="RAR63360.1"/>
    <property type="molecule type" value="Genomic_DNA"/>
</dbReference>
<dbReference type="PANTHER" id="PTHR47637">
    <property type="entry name" value="CHAPERONE SURA"/>
    <property type="match status" value="1"/>
</dbReference>
<protein>
    <submittedName>
        <fullName evidence="9">Peptidyl-prolyl cis-trans isomerase SurA</fullName>
    </submittedName>
</protein>
<dbReference type="Pfam" id="PF09312">
    <property type="entry name" value="SurA_N"/>
    <property type="match status" value="1"/>
</dbReference>
<evidence type="ECO:0000256" key="4">
    <source>
        <dbReference type="ARBA" id="ARBA00023186"/>
    </source>
</evidence>
<evidence type="ECO:0000256" key="2">
    <source>
        <dbReference type="ARBA" id="ARBA00022764"/>
    </source>
</evidence>
<dbReference type="OrthoDB" id="14196at2"/>
<dbReference type="InterPro" id="IPR027304">
    <property type="entry name" value="Trigger_fact/SurA_dom_sf"/>
</dbReference>
<evidence type="ECO:0000313" key="10">
    <source>
        <dbReference type="Proteomes" id="UP000249700"/>
    </source>
</evidence>
<dbReference type="PROSITE" id="PS50198">
    <property type="entry name" value="PPIC_PPIASE_2"/>
    <property type="match status" value="1"/>
</dbReference>
<dbReference type="GO" id="GO:0003755">
    <property type="term" value="F:peptidyl-prolyl cis-trans isomerase activity"/>
    <property type="evidence" value="ECO:0007669"/>
    <property type="project" value="UniProtKB-KW"/>
</dbReference>
<evidence type="ECO:0000259" key="8">
    <source>
        <dbReference type="PROSITE" id="PS50198"/>
    </source>
</evidence>
<evidence type="ECO:0000256" key="7">
    <source>
        <dbReference type="SAM" id="SignalP"/>
    </source>
</evidence>
<evidence type="ECO:0000256" key="1">
    <source>
        <dbReference type="ARBA" id="ARBA00022729"/>
    </source>
</evidence>
<dbReference type="Gene3D" id="1.10.4030.10">
    <property type="entry name" value="Porin chaperone SurA, peptide-binding domain"/>
    <property type="match status" value="1"/>
</dbReference>
<dbReference type="InterPro" id="IPR015391">
    <property type="entry name" value="SurA_N"/>
</dbReference>
<keyword evidence="2" id="KW-0574">Periplasm</keyword>
<comment type="caution">
    <text evidence="9">The sequence shown here is derived from an EMBL/GenBank/DDBJ whole genome shotgun (WGS) entry which is preliminary data.</text>
</comment>
<keyword evidence="4" id="KW-0143">Chaperone</keyword>